<feature type="compositionally biased region" description="Basic residues" evidence="4">
    <location>
        <begin position="317"/>
        <end position="327"/>
    </location>
</feature>
<gene>
    <name evidence="6" type="ORF">QJ522_06250</name>
</gene>
<dbReference type="GO" id="GO:0005737">
    <property type="term" value="C:cytoplasm"/>
    <property type="evidence" value="ECO:0007669"/>
    <property type="project" value="TreeGrafter"/>
</dbReference>
<dbReference type="PANTHER" id="PTHR13370:SF3">
    <property type="entry name" value="TRNA (GUANINE(10)-N2)-METHYLTRANSFERASE HOMOLOG"/>
    <property type="match status" value="1"/>
</dbReference>
<keyword evidence="2 6" id="KW-0489">Methyltransferase</keyword>
<dbReference type="Pfam" id="PF01555">
    <property type="entry name" value="N6_N4_Mtase"/>
    <property type="match status" value="1"/>
</dbReference>
<evidence type="ECO:0000313" key="7">
    <source>
        <dbReference type="Proteomes" id="UP001431776"/>
    </source>
</evidence>
<evidence type="ECO:0000256" key="1">
    <source>
        <dbReference type="ARBA" id="ARBA00006594"/>
    </source>
</evidence>
<dbReference type="EC" id="2.1.1.-" evidence="6"/>
<dbReference type="GO" id="GO:0008170">
    <property type="term" value="F:N-methyltransferase activity"/>
    <property type="evidence" value="ECO:0007669"/>
    <property type="project" value="InterPro"/>
</dbReference>
<dbReference type="InterPro" id="IPR001091">
    <property type="entry name" value="RM_Methyltransferase"/>
</dbReference>
<dbReference type="Gene3D" id="3.40.50.150">
    <property type="entry name" value="Vaccinia Virus protein VP39"/>
    <property type="match status" value="1"/>
</dbReference>
<dbReference type="AlphaFoldDB" id="A0AAW6TYP8"/>
<evidence type="ECO:0000256" key="2">
    <source>
        <dbReference type="ARBA" id="ARBA00022603"/>
    </source>
</evidence>
<evidence type="ECO:0000259" key="5">
    <source>
        <dbReference type="Pfam" id="PF01555"/>
    </source>
</evidence>
<evidence type="ECO:0000256" key="4">
    <source>
        <dbReference type="SAM" id="MobiDB-lite"/>
    </source>
</evidence>
<proteinExistence type="inferred from homology"/>
<dbReference type="InterPro" id="IPR002941">
    <property type="entry name" value="DNA_methylase_N4/N6"/>
</dbReference>
<feature type="region of interest" description="Disordered" evidence="4">
    <location>
        <begin position="304"/>
        <end position="327"/>
    </location>
</feature>
<dbReference type="PRINTS" id="PR00508">
    <property type="entry name" value="S21N4MTFRASE"/>
</dbReference>
<comment type="caution">
    <text evidence="6">The sequence shown here is derived from an EMBL/GenBank/DDBJ whole genome shotgun (WGS) entry which is preliminary data.</text>
</comment>
<dbReference type="PROSITE" id="PS00092">
    <property type="entry name" value="N6_MTASE"/>
    <property type="match status" value="1"/>
</dbReference>
<sequence length="611" mass="69419">MDESFNTIRLGDCVAGMDALPAGSADLVFADPPFNIGYSYDVYEDSVEHQEYIDWCGKWIAAVHRVLKADGTFWLAIGDDYAAELKIESQKAGFHCRSWVIWYYTFGVNCSRKFTRSHTHLFHFVKDREHFTFRDEDLDNRVPSARELVYNDSRADPKGRLPDDTWIIRPAQMVGEMVGDDDGTWAPESLAPPVDADRTYTLRPQDLGQSFGSTEDTWYFPRVAGTFKERAGFHGCQMPEQLLGRIIRTCSNPGEMVLDPFSGSATTLAVAKKLGRCFLGFDVSKDYVQYGLDRLRAIRVGDRLDGSPEPMKSAPRTAKRGKKRGRMKKLEVAKFTQEELHSSEKRYARVQLEMTLQGVVEAFRRTHDGFSADRVVADPDLNKEFVGACSNLGLVGDARTWNMLLFRLRKGSKLSPIPTVHRTHLSWEDCDRYIFASEIAWQRMLNDEAATSLDEILCDPALAAEFDKLARQFAPGHKPLEYRWAALKLRKEAKDARSRAIVLKLPHRFGVTVSIEELTARSLPEEAGLYVLSEDSKRSRNLYVGETLNLRSRLTLNRRHVNAWRELSPSPSIFVQMLAMDCTTAGKLAWQSCLVKKYKPRLNCFELRPAS</sequence>
<evidence type="ECO:0000313" key="6">
    <source>
        <dbReference type="EMBL" id="MDI6448638.1"/>
    </source>
</evidence>
<dbReference type="GO" id="GO:0032259">
    <property type="term" value="P:methylation"/>
    <property type="evidence" value="ECO:0007669"/>
    <property type="project" value="UniProtKB-KW"/>
</dbReference>
<dbReference type="GO" id="GO:0009007">
    <property type="term" value="F:site-specific DNA-methyltransferase (adenine-specific) activity"/>
    <property type="evidence" value="ECO:0007669"/>
    <property type="project" value="TreeGrafter"/>
</dbReference>
<keyword evidence="3 6" id="KW-0808">Transferase</keyword>
<organism evidence="6 7">
    <name type="scientific">Anaerobaca lacustris</name>
    <dbReference type="NCBI Taxonomy" id="3044600"/>
    <lineage>
        <taxon>Bacteria</taxon>
        <taxon>Pseudomonadati</taxon>
        <taxon>Planctomycetota</taxon>
        <taxon>Phycisphaerae</taxon>
        <taxon>Sedimentisphaerales</taxon>
        <taxon>Anaerobacaceae</taxon>
        <taxon>Anaerobaca</taxon>
    </lineage>
</organism>
<dbReference type="InterPro" id="IPR029063">
    <property type="entry name" value="SAM-dependent_MTases_sf"/>
</dbReference>
<name>A0AAW6TYP8_9BACT</name>
<keyword evidence="7" id="KW-1185">Reference proteome</keyword>
<dbReference type="InterPro" id="IPR002052">
    <property type="entry name" value="DNA_methylase_N6_adenine_CS"/>
</dbReference>
<dbReference type="SUPFAM" id="SSF53335">
    <property type="entry name" value="S-adenosyl-L-methionine-dependent methyltransferases"/>
    <property type="match status" value="1"/>
</dbReference>
<protein>
    <submittedName>
        <fullName evidence="6">Site-specific DNA-methyltransferase</fullName>
        <ecNumber evidence="6">2.1.1.-</ecNumber>
    </submittedName>
</protein>
<dbReference type="RefSeq" id="WP_349244048.1">
    <property type="nucleotide sequence ID" value="NZ_JASCXX010000005.1"/>
</dbReference>
<feature type="domain" description="DNA methylase N-4/N-6" evidence="5">
    <location>
        <begin position="26"/>
        <end position="290"/>
    </location>
</feature>
<dbReference type="PANTHER" id="PTHR13370">
    <property type="entry name" value="RNA METHYLASE-RELATED"/>
    <property type="match status" value="1"/>
</dbReference>
<dbReference type="EMBL" id="JASCXX010000005">
    <property type="protein sequence ID" value="MDI6448638.1"/>
    <property type="molecule type" value="Genomic_DNA"/>
</dbReference>
<dbReference type="Proteomes" id="UP001431776">
    <property type="component" value="Unassembled WGS sequence"/>
</dbReference>
<reference evidence="6" key="1">
    <citation type="submission" date="2023-05" db="EMBL/GenBank/DDBJ databases">
        <title>Anaerotaeda fermentans gen. nov., sp. nov., a novel anaerobic planctomycete of the new family within the order Sedimentisphaerales isolated from Taman Peninsula, Russia.</title>
        <authorList>
            <person name="Khomyakova M.A."/>
            <person name="Merkel A.Y."/>
            <person name="Slobodkin A.I."/>
        </authorList>
    </citation>
    <scope>NUCLEOTIDE SEQUENCE</scope>
    <source>
        <strain evidence="6">M17dextr</strain>
    </source>
</reference>
<accession>A0AAW6TYP8</accession>
<dbReference type="GO" id="GO:0003677">
    <property type="term" value="F:DNA binding"/>
    <property type="evidence" value="ECO:0007669"/>
    <property type="project" value="InterPro"/>
</dbReference>
<comment type="similarity">
    <text evidence="1">Belongs to the N(4)/N(6)-methyltransferase family.</text>
</comment>
<evidence type="ECO:0000256" key="3">
    <source>
        <dbReference type="ARBA" id="ARBA00022679"/>
    </source>
</evidence>